<feature type="transmembrane region" description="Helical" evidence="2">
    <location>
        <begin position="161"/>
        <end position="183"/>
    </location>
</feature>
<keyword evidence="2" id="KW-0812">Transmembrane</keyword>
<dbReference type="Pfam" id="PF15555">
    <property type="entry name" value="DUF4658"/>
    <property type="match status" value="1"/>
</dbReference>
<sequence>RKNSVCSSLADGAPGKQHHHPWKLRKVSRGLGLITSSDYIFDSFKGICRRGKENSGGSCEGLGAGTPKFDAPAGDLRIHLALQGTEAMNQQNSPMHCEGKTHYTKSPPSILRKRSSVNKALSQKQKVGRRVRFQEPEEIIGRVHDISCCDYIVAHKRPASVLPLFLGIFLCALLFLALSLYYGSVRRDFKVLEEFHSQLVIVVLQISFFGEEPLNSTQILARMKLRVAVHILLSPTGTNGV</sequence>
<dbReference type="PANTHER" id="PTHR36868">
    <property type="entry name" value="NUTRITIONALLY-REGULATED ADIPOSE AND CARDIAC ENRICHED PROTEIN HOMOLOG"/>
    <property type="match status" value="1"/>
</dbReference>
<organism evidence="3 4">
    <name type="scientific">Podarcis lilfordi</name>
    <name type="common">Lilford's wall lizard</name>
    <dbReference type="NCBI Taxonomy" id="74358"/>
    <lineage>
        <taxon>Eukaryota</taxon>
        <taxon>Metazoa</taxon>
        <taxon>Chordata</taxon>
        <taxon>Craniata</taxon>
        <taxon>Vertebrata</taxon>
        <taxon>Euteleostomi</taxon>
        <taxon>Lepidosauria</taxon>
        <taxon>Squamata</taxon>
        <taxon>Bifurcata</taxon>
        <taxon>Unidentata</taxon>
        <taxon>Episquamata</taxon>
        <taxon>Laterata</taxon>
        <taxon>Lacertibaenia</taxon>
        <taxon>Lacertidae</taxon>
        <taxon>Podarcis</taxon>
    </lineage>
</organism>
<keyword evidence="4" id="KW-1185">Reference proteome</keyword>
<evidence type="ECO:0000256" key="2">
    <source>
        <dbReference type="SAM" id="Phobius"/>
    </source>
</evidence>
<dbReference type="AlphaFoldDB" id="A0AA35NY38"/>
<dbReference type="GO" id="GO:0005886">
    <property type="term" value="C:plasma membrane"/>
    <property type="evidence" value="ECO:0007669"/>
    <property type="project" value="TreeGrafter"/>
</dbReference>
<reference evidence="3" key="1">
    <citation type="submission" date="2022-12" db="EMBL/GenBank/DDBJ databases">
        <authorList>
            <person name="Alioto T."/>
            <person name="Alioto T."/>
            <person name="Gomez Garrido J."/>
        </authorList>
    </citation>
    <scope>NUCLEOTIDE SEQUENCE</scope>
</reference>
<accession>A0AA35NY38</accession>
<dbReference type="PANTHER" id="PTHR36868:SF1">
    <property type="entry name" value="NUTRITIONALLY-REGULATED ADIPOSE AND CARDIAC ENRICHED PROTEIN HOMOLOG"/>
    <property type="match status" value="1"/>
</dbReference>
<evidence type="ECO:0000256" key="1">
    <source>
        <dbReference type="SAM" id="MobiDB-lite"/>
    </source>
</evidence>
<proteinExistence type="predicted"/>
<feature type="non-terminal residue" evidence="3">
    <location>
        <position position="1"/>
    </location>
</feature>
<evidence type="ECO:0000313" key="3">
    <source>
        <dbReference type="EMBL" id="CAI5764647.1"/>
    </source>
</evidence>
<protein>
    <submittedName>
        <fullName evidence="3">Uncharacterized protein</fullName>
    </submittedName>
</protein>
<gene>
    <name evidence="3" type="ORF">PODLI_1B020573</name>
</gene>
<feature type="region of interest" description="Disordered" evidence="1">
    <location>
        <begin position="1"/>
        <end position="21"/>
    </location>
</feature>
<keyword evidence="2" id="KW-0472">Membrane</keyword>
<keyword evidence="2" id="KW-1133">Transmembrane helix</keyword>
<dbReference type="EMBL" id="OX395126">
    <property type="protein sequence ID" value="CAI5764647.1"/>
    <property type="molecule type" value="Genomic_DNA"/>
</dbReference>
<name>A0AA35NY38_9SAUR</name>
<dbReference type="Proteomes" id="UP001178461">
    <property type="component" value="Chromosome 1"/>
</dbReference>
<dbReference type="InterPro" id="IPR028114">
    <property type="entry name" value="DUF4658"/>
</dbReference>
<evidence type="ECO:0000313" key="4">
    <source>
        <dbReference type="Proteomes" id="UP001178461"/>
    </source>
</evidence>